<dbReference type="Proteomes" id="UP000186953">
    <property type="component" value="Unassembled WGS sequence"/>
</dbReference>
<name>A0A1N6ZSL3_9FLAO</name>
<dbReference type="AlphaFoldDB" id="A0A1N6ZSL3"/>
<accession>A0A1N6ZSL3</accession>
<evidence type="ECO:0000313" key="1">
    <source>
        <dbReference type="EMBL" id="SIR29818.1"/>
    </source>
</evidence>
<protein>
    <submittedName>
        <fullName evidence="1">Uncharacterized protein</fullName>
    </submittedName>
</protein>
<organism evidence="1 2">
    <name type="scientific">Maribacter ulvicola</name>
    <dbReference type="NCBI Taxonomy" id="228959"/>
    <lineage>
        <taxon>Bacteria</taxon>
        <taxon>Pseudomonadati</taxon>
        <taxon>Bacteroidota</taxon>
        <taxon>Flavobacteriia</taxon>
        <taxon>Flavobacteriales</taxon>
        <taxon>Flavobacteriaceae</taxon>
        <taxon>Maribacter</taxon>
    </lineage>
</organism>
<reference evidence="2" key="1">
    <citation type="submission" date="2017-01" db="EMBL/GenBank/DDBJ databases">
        <authorList>
            <person name="Varghese N."/>
            <person name="Submissions S."/>
        </authorList>
    </citation>
    <scope>NUCLEOTIDE SEQUENCE [LARGE SCALE GENOMIC DNA]</scope>
    <source>
        <strain evidence="2">DSM 15366</strain>
    </source>
</reference>
<evidence type="ECO:0000313" key="2">
    <source>
        <dbReference type="Proteomes" id="UP000186953"/>
    </source>
</evidence>
<keyword evidence="2" id="KW-1185">Reference proteome</keyword>
<sequence>MYNKVLIAIVLIVKFVKESHAQELQTQVEAPILL</sequence>
<dbReference type="EMBL" id="FTMA01000009">
    <property type="protein sequence ID" value="SIR29818.1"/>
    <property type="molecule type" value="Genomic_DNA"/>
</dbReference>
<proteinExistence type="predicted"/>
<gene>
    <name evidence="1" type="ORF">SAMN05421797_109106</name>
</gene>